<evidence type="ECO:0000256" key="2">
    <source>
        <dbReference type="ARBA" id="ARBA00023015"/>
    </source>
</evidence>
<evidence type="ECO:0000313" key="7">
    <source>
        <dbReference type="Proteomes" id="UP000036106"/>
    </source>
</evidence>
<evidence type="ECO:0000256" key="3">
    <source>
        <dbReference type="ARBA" id="ARBA00023125"/>
    </source>
</evidence>
<evidence type="ECO:0000259" key="5">
    <source>
        <dbReference type="PROSITE" id="PS50931"/>
    </source>
</evidence>
<feature type="domain" description="HTH lysR-type" evidence="5">
    <location>
        <begin position="1"/>
        <end position="58"/>
    </location>
</feature>
<dbReference type="KEGG" id="lgn:ABM34_07370"/>
<comment type="similarity">
    <text evidence="1">Belongs to the LysR transcriptional regulatory family.</text>
</comment>
<protein>
    <submittedName>
        <fullName evidence="6">Transcriptional regulator</fullName>
    </submittedName>
</protein>
<dbReference type="SUPFAM" id="SSF46785">
    <property type="entry name" value="Winged helix' DNA-binding domain"/>
    <property type="match status" value="1"/>
</dbReference>
<dbReference type="PROSITE" id="PS50931">
    <property type="entry name" value="HTH_LYSR"/>
    <property type="match status" value="1"/>
</dbReference>
<dbReference type="AlphaFoldDB" id="A0A0H4R0X4"/>
<accession>A0A0H4R0X4</accession>
<sequence>MLDKRFQTLIVVSETLSFTATARKLFITQPAVSQQIYSLEDELNLKLVDSTNHKISLTNEGKKLAAYCKQVEIEGGRIIDILQQTDNSNPFKMGCTLSLSSILLPKFIHHLAGKSKVLTTKINNTEHILQDIRDGKVDFGLIEGNFNKDEFDSIFIQNENFICVANPHLRISKYIIEELFSQNIFVREPGSGSREIFEHWLGTQNHQISDFQHIVEIASPNVIIQLLKQSPGISFIYESLVKTELENGQLKKLDLKGLSIEHPIHLVFSKNSYFTDTYQQLVSSVLHQ</sequence>
<dbReference type="InterPro" id="IPR036388">
    <property type="entry name" value="WH-like_DNA-bd_sf"/>
</dbReference>
<reference evidence="7" key="1">
    <citation type="submission" date="2015-07" db="EMBL/GenBank/DDBJ databases">
        <title>Lactobacillus ginsenosidimutans/EMML 3141/ whole genome sequencing.</title>
        <authorList>
            <person name="Kim M.K."/>
            <person name="Im W.-T."/>
            <person name="Srinivasan S."/>
            <person name="Lee J.-J."/>
        </authorList>
    </citation>
    <scope>NUCLEOTIDE SEQUENCE [LARGE SCALE GENOMIC DNA]</scope>
    <source>
        <strain evidence="7">EMML 3041</strain>
    </source>
</reference>
<keyword evidence="4" id="KW-0804">Transcription</keyword>
<name>A0A0H4R0X4_9LACO</name>
<organism evidence="6 7">
    <name type="scientific">Companilactobacillus ginsenosidimutans</name>
    <dbReference type="NCBI Taxonomy" id="1007676"/>
    <lineage>
        <taxon>Bacteria</taxon>
        <taxon>Bacillati</taxon>
        <taxon>Bacillota</taxon>
        <taxon>Bacilli</taxon>
        <taxon>Lactobacillales</taxon>
        <taxon>Lactobacillaceae</taxon>
        <taxon>Companilactobacillus</taxon>
    </lineage>
</organism>
<dbReference type="Pfam" id="PF00126">
    <property type="entry name" value="HTH_1"/>
    <property type="match status" value="1"/>
</dbReference>
<dbReference type="PRINTS" id="PR00039">
    <property type="entry name" value="HTHLYSR"/>
</dbReference>
<gene>
    <name evidence="6" type="ORF">ABM34_07370</name>
</gene>
<dbReference type="InterPro" id="IPR005119">
    <property type="entry name" value="LysR_subst-bd"/>
</dbReference>
<dbReference type="GO" id="GO:0003700">
    <property type="term" value="F:DNA-binding transcription factor activity"/>
    <property type="evidence" value="ECO:0007669"/>
    <property type="project" value="InterPro"/>
</dbReference>
<dbReference type="SUPFAM" id="SSF53850">
    <property type="entry name" value="Periplasmic binding protein-like II"/>
    <property type="match status" value="1"/>
</dbReference>
<keyword evidence="7" id="KW-1185">Reference proteome</keyword>
<evidence type="ECO:0000256" key="4">
    <source>
        <dbReference type="ARBA" id="ARBA00023163"/>
    </source>
</evidence>
<dbReference type="Gene3D" id="3.40.190.10">
    <property type="entry name" value="Periplasmic binding protein-like II"/>
    <property type="match status" value="2"/>
</dbReference>
<proteinExistence type="inferred from homology"/>
<keyword evidence="2" id="KW-0805">Transcription regulation</keyword>
<dbReference type="InterPro" id="IPR000847">
    <property type="entry name" value="LysR_HTH_N"/>
</dbReference>
<dbReference type="PANTHER" id="PTHR30126:SF40">
    <property type="entry name" value="HTH-TYPE TRANSCRIPTIONAL REGULATOR GLTR"/>
    <property type="match status" value="1"/>
</dbReference>
<dbReference type="Gene3D" id="1.10.10.10">
    <property type="entry name" value="Winged helix-like DNA-binding domain superfamily/Winged helix DNA-binding domain"/>
    <property type="match status" value="1"/>
</dbReference>
<dbReference type="STRING" id="1007676.ABM34_07370"/>
<dbReference type="InterPro" id="IPR036390">
    <property type="entry name" value="WH_DNA-bd_sf"/>
</dbReference>
<dbReference type="Pfam" id="PF03466">
    <property type="entry name" value="LysR_substrate"/>
    <property type="match status" value="1"/>
</dbReference>
<evidence type="ECO:0000256" key="1">
    <source>
        <dbReference type="ARBA" id="ARBA00009437"/>
    </source>
</evidence>
<dbReference type="EMBL" id="CP012034">
    <property type="protein sequence ID" value="AKP67375.1"/>
    <property type="molecule type" value="Genomic_DNA"/>
</dbReference>
<dbReference type="PATRIC" id="fig|1007676.4.peg.1479"/>
<dbReference type="OrthoDB" id="9785745at2"/>
<evidence type="ECO:0000313" key="6">
    <source>
        <dbReference type="EMBL" id="AKP67375.1"/>
    </source>
</evidence>
<dbReference type="GO" id="GO:0000976">
    <property type="term" value="F:transcription cis-regulatory region binding"/>
    <property type="evidence" value="ECO:0007669"/>
    <property type="project" value="TreeGrafter"/>
</dbReference>
<dbReference type="PANTHER" id="PTHR30126">
    <property type="entry name" value="HTH-TYPE TRANSCRIPTIONAL REGULATOR"/>
    <property type="match status" value="1"/>
</dbReference>
<dbReference type="RefSeq" id="WP_048704648.1">
    <property type="nucleotide sequence ID" value="NZ_CP012034.1"/>
</dbReference>
<dbReference type="Proteomes" id="UP000036106">
    <property type="component" value="Chromosome"/>
</dbReference>
<keyword evidence="3" id="KW-0238">DNA-binding</keyword>